<reference evidence="1 2" key="1">
    <citation type="submission" date="2014-02" db="EMBL/GenBank/DDBJ databases">
        <title>Single nucleus genome sequencing reveals high similarity among nuclei of an endomycorrhizal fungus.</title>
        <authorList>
            <person name="Lin K."/>
            <person name="Geurts R."/>
            <person name="Zhang Z."/>
            <person name="Limpens E."/>
            <person name="Saunders D.G."/>
            <person name="Mu D."/>
            <person name="Pang E."/>
            <person name="Cao H."/>
            <person name="Cha H."/>
            <person name="Lin T."/>
            <person name="Zhou Q."/>
            <person name="Shang Y."/>
            <person name="Li Y."/>
            <person name="Ivanov S."/>
            <person name="Sharma T."/>
            <person name="Velzen R.V."/>
            <person name="Ruijter N.D."/>
            <person name="Aanen D.K."/>
            <person name="Win J."/>
            <person name="Kamoun S."/>
            <person name="Bisseling T."/>
            <person name="Huang S."/>
        </authorList>
    </citation>
    <scope>NUCLEOTIDE SEQUENCE [LARGE SCALE GENOMIC DNA]</scope>
    <source>
        <strain evidence="2">DAOM197198w</strain>
    </source>
</reference>
<dbReference type="Proteomes" id="UP000022910">
    <property type="component" value="Unassembled WGS sequence"/>
</dbReference>
<sequence>MAQLVGDILLSIFTELHDDFTSLHSCVLVNTSWCHIAIPLLWKYISDAYEYPFNHEIESREKLYNVIAHFLPNNPDDPLPRNNIILPLNKFQKSPIFKYMNFFTRISTIWIEDMVQLTINDKVKKSKHKRKILKLEIYKLIFSRCNNAKYFHWNTYKKLYHYPNAKTFFSNLRSIVFDFKVVTSKTLFKLADICRNITNLEINECDEDVPGLVSFIKMQKNLQSLCIKFVDIEEKYTLLSNVIKKKATTLKKLIIEPIIILISPIFIPSLTNIQYLALNNEFGELYESVEKWREWEHYLNMSSFPNLQYLETLYIPSDITCLIIEKSGMNISEIKINHYLESNDYQYKNKKLIKVISSCQKLIRLTMNVDQKNLNEMSTIFSNCKKLEKIYLTTNVIILPNGDELLKVLSKVSPITLQEFSFVDKWNFSLKGLEEFFENWKSKNRFPIKFIHHYDEWAYYSWTENHDKILEKYKNEGVIR</sequence>
<dbReference type="EMBL" id="JEMT01028362">
    <property type="protein sequence ID" value="EXX54988.1"/>
    <property type="molecule type" value="Genomic_DNA"/>
</dbReference>
<dbReference type="HOGENOM" id="CLU_028913_8_1_1"/>
<comment type="caution">
    <text evidence="1">The sequence shown here is derived from an EMBL/GenBank/DDBJ whole genome shotgun (WGS) entry which is preliminary data.</text>
</comment>
<dbReference type="InterPro" id="IPR032675">
    <property type="entry name" value="LRR_dom_sf"/>
</dbReference>
<protein>
    <recommendedName>
        <fullName evidence="3">F-box domain-containing protein</fullName>
    </recommendedName>
</protein>
<dbReference type="SUPFAM" id="SSF52047">
    <property type="entry name" value="RNI-like"/>
    <property type="match status" value="1"/>
</dbReference>
<proteinExistence type="predicted"/>
<accession>A0A015LJL5</accession>
<dbReference type="AlphaFoldDB" id="A0A015LJL5"/>
<gene>
    <name evidence="1" type="ORF">RirG_229430</name>
</gene>
<evidence type="ECO:0008006" key="3">
    <source>
        <dbReference type="Google" id="ProtNLM"/>
    </source>
</evidence>
<evidence type="ECO:0000313" key="2">
    <source>
        <dbReference type="Proteomes" id="UP000022910"/>
    </source>
</evidence>
<name>A0A015LJL5_RHIIW</name>
<organism evidence="1 2">
    <name type="scientific">Rhizophagus irregularis (strain DAOM 197198w)</name>
    <name type="common">Glomus intraradices</name>
    <dbReference type="NCBI Taxonomy" id="1432141"/>
    <lineage>
        <taxon>Eukaryota</taxon>
        <taxon>Fungi</taxon>
        <taxon>Fungi incertae sedis</taxon>
        <taxon>Mucoromycota</taxon>
        <taxon>Glomeromycotina</taxon>
        <taxon>Glomeromycetes</taxon>
        <taxon>Glomerales</taxon>
        <taxon>Glomeraceae</taxon>
        <taxon>Rhizophagus</taxon>
    </lineage>
</organism>
<keyword evidence="2" id="KW-1185">Reference proteome</keyword>
<dbReference type="OrthoDB" id="2346365at2759"/>
<dbReference type="Gene3D" id="3.80.10.10">
    <property type="entry name" value="Ribonuclease Inhibitor"/>
    <property type="match status" value="1"/>
</dbReference>
<evidence type="ECO:0000313" key="1">
    <source>
        <dbReference type="EMBL" id="EXX54988.1"/>
    </source>
</evidence>